<dbReference type="GO" id="GO:0005886">
    <property type="term" value="C:plasma membrane"/>
    <property type="evidence" value="ECO:0007669"/>
    <property type="project" value="TreeGrafter"/>
</dbReference>
<dbReference type="Gene3D" id="3.40.50.620">
    <property type="entry name" value="HUPs"/>
    <property type="match status" value="1"/>
</dbReference>
<name>A0A372IQF7_9BACT</name>
<dbReference type="AlphaFoldDB" id="A0A372IQF7"/>
<organism evidence="2 3">
    <name type="scientific">Paracidobacterium acidisoli</name>
    <dbReference type="NCBI Taxonomy" id="2303751"/>
    <lineage>
        <taxon>Bacteria</taxon>
        <taxon>Pseudomonadati</taxon>
        <taxon>Acidobacteriota</taxon>
        <taxon>Terriglobia</taxon>
        <taxon>Terriglobales</taxon>
        <taxon>Acidobacteriaceae</taxon>
        <taxon>Paracidobacterium</taxon>
    </lineage>
</organism>
<comment type="caution">
    <text evidence="2">The sequence shown here is derived from an EMBL/GenBank/DDBJ whole genome shotgun (WGS) entry which is preliminary data.</text>
</comment>
<dbReference type="OrthoDB" id="9782395at2"/>
<evidence type="ECO:0000259" key="1">
    <source>
        <dbReference type="Pfam" id="PF02698"/>
    </source>
</evidence>
<reference evidence="2 3" key="1">
    <citation type="submission" date="2018-08" db="EMBL/GenBank/DDBJ databases">
        <title>Acidipila sp. 4G-K13, an acidobacterium isolated from forest soil.</title>
        <authorList>
            <person name="Gao Z.-H."/>
            <person name="Qiu L.-H."/>
        </authorList>
    </citation>
    <scope>NUCLEOTIDE SEQUENCE [LARGE SCALE GENOMIC DNA]</scope>
    <source>
        <strain evidence="2 3">4G-K13</strain>
    </source>
</reference>
<evidence type="ECO:0000313" key="2">
    <source>
        <dbReference type="EMBL" id="RFU17190.1"/>
    </source>
</evidence>
<dbReference type="PANTHER" id="PTHR30336:SF20">
    <property type="entry name" value="DUF218 DOMAIN-CONTAINING PROTEIN"/>
    <property type="match status" value="1"/>
</dbReference>
<proteinExistence type="predicted"/>
<accession>A0A372IQF7</accession>
<dbReference type="RefSeq" id="WP_117299609.1">
    <property type="nucleotide sequence ID" value="NZ_QVQT02000003.1"/>
</dbReference>
<dbReference type="InterPro" id="IPR014729">
    <property type="entry name" value="Rossmann-like_a/b/a_fold"/>
</dbReference>
<dbReference type="Pfam" id="PF02698">
    <property type="entry name" value="DUF218"/>
    <property type="match status" value="1"/>
</dbReference>
<dbReference type="InterPro" id="IPR051599">
    <property type="entry name" value="Cell_Envelope_Assoc"/>
</dbReference>
<sequence length="200" mass="22207">MKTLLPLCFCAAVISLAILVQIDRGVPLSNTRRTHFDAIIVLGYTANSDGSISDDARSRVLAGIREYRAGVAPRLLFTGGPAHNRFVEADVMAAFAESQGIPASAILEERQAQDTIQNAYYSVAILRAHGWSSAEIVTAPYHIPRSALIFSHFPIEWRAKAGAWPPEYDYELRFILAFREVLKTDSLRLFGFKPSPFLPR</sequence>
<dbReference type="PANTHER" id="PTHR30336">
    <property type="entry name" value="INNER MEMBRANE PROTEIN, PROBABLE PERMEASE"/>
    <property type="match status" value="1"/>
</dbReference>
<gene>
    <name evidence="2" type="ORF">D0Y96_10935</name>
</gene>
<evidence type="ECO:0000313" key="3">
    <source>
        <dbReference type="Proteomes" id="UP000264702"/>
    </source>
</evidence>
<protein>
    <submittedName>
        <fullName evidence="2">YdcF family protein</fullName>
    </submittedName>
</protein>
<dbReference type="InterPro" id="IPR003848">
    <property type="entry name" value="DUF218"/>
</dbReference>
<feature type="domain" description="DUF218" evidence="1">
    <location>
        <begin position="37"/>
        <end position="182"/>
    </location>
</feature>
<dbReference type="EMBL" id="QVQT01000003">
    <property type="protein sequence ID" value="RFU17190.1"/>
    <property type="molecule type" value="Genomic_DNA"/>
</dbReference>
<dbReference type="CDD" id="cd06259">
    <property type="entry name" value="YdcF-like"/>
    <property type="match status" value="1"/>
</dbReference>
<keyword evidence="3" id="KW-1185">Reference proteome</keyword>
<dbReference type="Proteomes" id="UP000264702">
    <property type="component" value="Unassembled WGS sequence"/>
</dbReference>